<dbReference type="CTD" id="6749963"/>
<dbReference type="RefSeq" id="XP_002107986.1">
    <property type="nucleotide sequence ID" value="XM_002107950.1"/>
</dbReference>
<dbReference type="InterPro" id="IPR001478">
    <property type="entry name" value="PDZ"/>
</dbReference>
<dbReference type="eggNOG" id="KOG1945">
    <property type="taxonomic scope" value="Eukaryota"/>
</dbReference>
<feature type="region of interest" description="Disordered" evidence="1">
    <location>
        <begin position="525"/>
        <end position="550"/>
    </location>
</feature>
<feature type="domain" description="PDZ" evidence="2">
    <location>
        <begin position="558"/>
        <end position="627"/>
    </location>
</feature>
<dbReference type="STRING" id="10228.B3RLJ3"/>
<evidence type="ECO:0000313" key="3">
    <source>
        <dbReference type="EMBL" id="EDV28784.1"/>
    </source>
</evidence>
<dbReference type="EMBL" id="DS985241">
    <property type="protein sequence ID" value="EDV28784.1"/>
    <property type="molecule type" value="Genomic_DNA"/>
</dbReference>
<dbReference type="Pfam" id="PF00595">
    <property type="entry name" value="PDZ"/>
    <property type="match status" value="1"/>
</dbReference>
<dbReference type="GO" id="GO:0016323">
    <property type="term" value="C:basolateral plasma membrane"/>
    <property type="evidence" value="ECO:0000318"/>
    <property type="project" value="GO_Central"/>
</dbReference>
<dbReference type="GO" id="GO:0008582">
    <property type="term" value="P:regulation of synaptic assembly at neuromuscular junction"/>
    <property type="evidence" value="ECO:0000318"/>
    <property type="project" value="GO_Central"/>
</dbReference>
<dbReference type="Gene3D" id="2.30.42.10">
    <property type="match status" value="1"/>
</dbReference>
<dbReference type="InParanoid" id="B3RLJ3"/>
<dbReference type="GO" id="GO:0030674">
    <property type="term" value="F:protein-macromolecule adaptor activity"/>
    <property type="evidence" value="ECO:0000318"/>
    <property type="project" value="GO_Central"/>
</dbReference>
<dbReference type="CDD" id="cd00136">
    <property type="entry name" value="PDZ_canonical"/>
    <property type="match status" value="1"/>
</dbReference>
<dbReference type="GO" id="GO:0007269">
    <property type="term" value="P:neurotransmitter secretion"/>
    <property type="evidence" value="ECO:0000318"/>
    <property type="project" value="GO_Central"/>
</dbReference>
<feature type="compositionally biased region" description="Low complexity" evidence="1">
    <location>
        <begin position="67"/>
        <end position="78"/>
    </location>
</feature>
<evidence type="ECO:0000256" key="1">
    <source>
        <dbReference type="SAM" id="MobiDB-lite"/>
    </source>
</evidence>
<protein>
    <recommendedName>
        <fullName evidence="2">PDZ domain-containing protein</fullName>
    </recommendedName>
</protein>
<feature type="region of interest" description="Disordered" evidence="1">
    <location>
        <begin position="53"/>
        <end position="118"/>
    </location>
</feature>
<sequence>MLAEVLSLMKHRLFKNVMDIQEDYARSLSTSAERRKAAKVDLSNERRSLRDSFKHRFGIKDDKKKSQSSAQATTSSAQVPNKLPKQEVHSESVDPINHQPQGNSEMDRGQIPKSKISPRTSVVDYADLHQYEDIDTSAEIVYGNGIVNQQRSPITTPVRENPGSIINTARLLQNQSVNSTNSARTTPQRSPIHGDVPGVTPPSTFQDPKPKTSINEQGNRRPNQEQRPKQPKQYDVSADKQQRPQNLPVAKNGEARNINNLSDTNGVAPKTVADQPRSPKRTTPTENQRQQPSYQQAPPQGVQRGAPSNIRPSNNKYGYDTPQARPAQNPVPPQGYRRINSNDKSPTSDVIGRKPQQQGVRFPNQNNMTTNERQFQNYQARPKVQQPNVRPQNPAQMSRVSPTGNNPPNYNHRPSQEIKSQANNKPVRYALPPQQQQQNIQPRSAGPSVNTRPQTQGGYRPPSAAVNNSNPPRYIRPNQSSGLQNPRQRIPATQQIQYQVNAQKVENVYEISTTNVNERMALKNVTTSKSSVEQLHTRTQPSANRKPRGGIVEGEDRVIEMIKPSKGFGLSLLGASEFGVYVAKLNVGGAAEIDGRFKKGDQIIEVNGFEIDGMSYGEAAQILREIGVGSRATFHVRHNSTGLAKFEEFRERKRMGKIANNTD</sequence>
<dbReference type="OrthoDB" id="6158086at2759"/>
<dbReference type="SUPFAM" id="SSF50156">
    <property type="entry name" value="PDZ domain-like"/>
    <property type="match status" value="1"/>
</dbReference>
<feature type="compositionally biased region" description="Low complexity" evidence="1">
    <location>
        <begin position="461"/>
        <end position="472"/>
    </location>
</feature>
<feature type="compositionally biased region" description="Basic and acidic residues" evidence="1">
    <location>
        <begin position="53"/>
        <end position="65"/>
    </location>
</feature>
<feature type="compositionally biased region" description="Polar residues" evidence="1">
    <location>
        <begin position="477"/>
        <end position="488"/>
    </location>
</feature>
<dbReference type="GO" id="GO:0048489">
    <property type="term" value="P:synaptic vesicle transport"/>
    <property type="evidence" value="ECO:0000318"/>
    <property type="project" value="GO_Central"/>
</dbReference>
<feature type="compositionally biased region" description="Polar residues" evidence="1">
    <location>
        <begin position="171"/>
        <end position="189"/>
    </location>
</feature>
<name>B3RLJ3_TRIAD</name>
<keyword evidence="4" id="KW-1185">Reference proteome</keyword>
<feature type="compositionally biased region" description="Polar residues" evidence="1">
    <location>
        <begin position="201"/>
        <end position="217"/>
    </location>
</feature>
<evidence type="ECO:0000313" key="4">
    <source>
        <dbReference type="Proteomes" id="UP000009022"/>
    </source>
</evidence>
<dbReference type="Proteomes" id="UP000009022">
    <property type="component" value="Unassembled WGS sequence"/>
</dbReference>
<feature type="region of interest" description="Disordered" evidence="1">
    <location>
        <begin position="171"/>
        <end position="367"/>
    </location>
</feature>
<feature type="compositionally biased region" description="Polar residues" evidence="1">
    <location>
        <begin position="447"/>
        <end position="457"/>
    </location>
</feature>
<reference evidence="3 4" key="1">
    <citation type="journal article" date="2008" name="Nature">
        <title>The Trichoplax genome and the nature of placozoans.</title>
        <authorList>
            <person name="Srivastava M."/>
            <person name="Begovic E."/>
            <person name="Chapman J."/>
            <person name="Putnam N.H."/>
            <person name="Hellsten U."/>
            <person name="Kawashima T."/>
            <person name="Kuo A."/>
            <person name="Mitros T."/>
            <person name="Salamov A."/>
            <person name="Carpenter M.L."/>
            <person name="Signorovitch A.Y."/>
            <person name="Moreno M.A."/>
            <person name="Kamm K."/>
            <person name="Grimwood J."/>
            <person name="Schmutz J."/>
            <person name="Shapiro H."/>
            <person name="Grigoriev I.V."/>
            <person name="Buss L.W."/>
            <person name="Schierwater B."/>
            <person name="Dellaporta S.L."/>
            <person name="Rokhsar D.S."/>
        </authorList>
    </citation>
    <scope>NUCLEOTIDE SEQUENCE [LARGE SCALE GENOMIC DNA]</scope>
    <source>
        <strain evidence="3 4">Grell-BS-1999</strain>
    </source>
</reference>
<dbReference type="HOGENOM" id="CLU_414091_0_0_1"/>
<dbReference type="PROSITE" id="PS50106">
    <property type="entry name" value="PDZ"/>
    <property type="match status" value="1"/>
</dbReference>
<proteinExistence type="predicted"/>
<dbReference type="KEGG" id="tad:TRIADDRAFT_52022"/>
<dbReference type="PhylomeDB" id="B3RLJ3"/>
<feature type="compositionally biased region" description="Polar residues" evidence="1">
    <location>
        <begin position="525"/>
        <end position="543"/>
    </location>
</feature>
<feature type="region of interest" description="Disordered" evidence="1">
    <location>
        <begin position="433"/>
        <end position="488"/>
    </location>
</feature>
<dbReference type="AlphaFoldDB" id="B3RLJ3"/>
<dbReference type="GO" id="GO:0098793">
    <property type="term" value="C:presynapse"/>
    <property type="evidence" value="ECO:0007669"/>
    <property type="project" value="GOC"/>
</dbReference>
<gene>
    <name evidence="3" type="ORF">TRIADDRAFT_52022</name>
</gene>
<dbReference type="GeneID" id="6749963"/>
<feature type="region of interest" description="Disordered" evidence="1">
    <location>
        <begin position="381"/>
        <end position="417"/>
    </location>
</feature>
<evidence type="ECO:0000259" key="2">
    <source>
        <dbReference type="PROSITE" id="PS50106"/>
    </source>
</evidence>
<accession>B3RLJ3</accession>
<dbReference type="GO" id="GO:0005911">
    <property type="term" value="C:cell-cell junction"/>
    <property type="evidence" value="ECO:0000318"/>
    <property type="project" value="GO_Central"/>
</dbReference>
<organism evidence="3 4">
    <name type="scientific">Trichoplax adhaerens</name>
    <name type="common">Trichoplax reptans</name>
    <dbReference type="NCBI Taxonomy" id="10228"/>
    <lineage>
        <taxon>Eukaryota</taxon>
        <taxon>Metazoa</taxon>
        <taxon>Placozoa</taxon>
        <taxon>Uniplacotomia</taxon>
        <taxon>Trichoplacea</taxon>
        <taxon>Trichoplacidae</taxon>
        <taxon>Trichoplax</taxon>
    </lineage>
</organism>
<dbReference type="InterPro" id="IPR051109">
    <property type="entry name" value="MAM_complex_regulator"/>
</dbReference>
<dbReference type="InterPro" id="IPR036034">
    <property type="entry name" value="PDZ_sf"/>
</dbReference>
<feature type="compositionally biased region" description="Polar residues" evidence="1">
    <location>
        <begin position="355"/>
        <end position="367"/>
    </location>
</feature>
<dbReference type="SMART" id="SM00228">
    <property type="entry name" value="PDZ"/>
    <property type="match status" value="1"/>
</dbReference>
<dbReference type="PANTHER" id="PTHR14063">
    <property type="entry name" value="PROTEIN LIN-7 HOMOLOG"/>
    <property type="match status" value="1"/>
</dbReference>
<feature type="compositionally biased region" description="Low complexity" evidence="1">
    <location>
        <begin position="433"/>
        <end position="442"/>
    </location>
</feature>
<feature type="compositionally biased region" description="Basic and acidic residues" evidence="1">
    <location>
        <begin position="218"/>
        <end position="228"/>
    </location>
</feature>
<feature type="compositionally biased region" description="Polar residues" evidence="1">
    <location>
        <begin position="281"/>
        <end position="298"/>
    </location>
</feature>